<dbReference type="Proteomes" id="UP000245974">
    <property type="component" value="Unassembled WGS sequence"/>
</dbReference>
<dbReference type="NCBIfam" id="NF008657">
    <property type="entry name" value="PRK11657.1"/>
    <property type="match status" value="1"/>
</dbReference>
<evidence type="ECO:0000313" key="10">
    <source>
        <dbReference type="EMBL" id="SPL70971.1"/>
    </source>
</evidence>
<dbReference type="RefSeq" id="WP_121974421.1">
    <property type="nucleotide sequence ID" value="NZ_OOGT01000094.1"/>
</dbReference>
<evidence type="ECO:0000256" key="5">
    <source>
        <dbReference type="ARBA" id="ARBA00023157"/>
    </source>
</evidence>
<dbReference type="InParanoid" id="A0A2U3MZX3"/>
<dbReference type="CDD" id="cd03020">
    <property type="entry name" value="DsbA_DsbC_DsbG"/>
    <property type="match status" value="1"/>
</dbReference>
<dbReference type="AlphaFoldDB" id="A0A2U3MZX3"/>
<comment type="similarity">
    <text evidence="2 7">Belongs to the thioredoxin family. DsbC subfamily.</text>
</comment>
<comment type="function">
    <text evidence="7">Required for disulfide bond formation in some periplasmic proteins. Acts by transferring its disulfide bond to other proteins and is reduced in the process.</text>
</comment>
<dbReference type="SUPFAM" id="SSF54423">
    <property type="entry name" value="DsbC/DsbG N-terminal domain-like"/>
    <property type="match status" value="1"/>
</dbReference>
<dbReference type="EMBL" id="OOGT01000094">
    <property type="protein sequence ID" value="SPL70971.1"/>
    <property type="molecule type" value="Genomic_DNA"/>
</dbReference>
<dbReference type="Gene3D" id="3.40.30.10">
    <property type="entry name" value="Glutaredoxin"/>
    <property type="match status" value="1"/>
</dbReference>
<keyword evidence="5" id="KW-1015">Disulfide bond</keyword>
<feature type="domain" description="Disulphide bond isomerase DsbC/G N-terminal" evidence="8">
    <location>
        <begin position="19"/>
        <end position="86"/>
    </location>
</feature>
<dbReference type="SUPFAM" id="SSF52833">
    <property type="entry name" value="Thioredoxin-like"/>
    <property type="match status" value="1"/>
</dbReference>
<feature type="domain" description="Thioredoxin-like fold" evidence="9">
    <location>
        <begin position="117"/>
        <end position="236"/>
    </location>
</feature>
<dbReference type="InterPro" id="IPR018950">
    <property type="entry name" value="DiS-bond_isomerase_DsbC/G_N"/>
</dbReference>
<name>A0A2U3MZX3_9GAMM</name>
<accession>A0A2U3MZX3</accession>
<reference evidence="11" key="1">
    <citation type="submission" date="2018-03" db="EMBL/GenBank/DDBJ databases">
        <authorList>
            <person name="Blom J."/>
        </authorList>
    </citation>
    <scope>NUCLEOTIDE SEQUENCE [LARGE SCALE GENOMIC DNA]</scope>
    <source>
        <strain evidence="11">KPC-SM-21</strain>
    </source>
</reference>
<evidence type="ECO:0000256" key="4">
    <source>
        <dbReference type="ARBA" id="ARBA00022764"/>
    </source>
</evidence>
<dbReference type="OrthoDB" id="5298214at2"/>
<keyword evidence="11" id="KW-1185">Reference proteome</keyword>
<dbReference type="Gene3D" id="3.10.450.70">
    <property type="entry name" value="Disulphide bond isomerase, DsbC/G, N-terminal"/>
    <property type="match status" value="1"/>
</dbReference>
<protein>
    <recommendedName>
        <fullName evidence="7">Thiol:disulfide interchange protein</fullName>
    </recommendedName>
</protein>
<evidence type="ECO:0000256" key="7">
    <source>
        <dbReference type="RuleBase" id="RU364038"/>
    </source>
</evidence>
<evidence type="ECO:0000256" key="6">
    <source>
        <dbReference type="ARBA" id="ARBA00023284"/>
    </source>
</evidence>
<dbReference type="InterPro" id="IPR009094">
    <property type="entry name" value="DiS-bond_isomerase_DsbC/G_N_sf"/>
</dbReference>
<dbReference type="Pfam" id="PF13098">
    <property type="entry name" value="Thioredoxin_2"/>
    <property type="match status" value="1"/>
</dbReference>
<dbReference type="InterPro" id="IPR012336">
    <property type="entry name" value="Thioredoxin-like_fold"/>
</dbReference>
<dbReference type="PANTHER" id="PTHR35272:SF4">
    <property type="entry name" value="THIOL:DISULFIDE INTERCHANGE PROTEIN DSBG"/>
    <property type="match status" value="1"/>
</dbReference>
<evidence type="ECO:0000256" key="1">
    <source>
        <dbReference type="ARBA" id="ARBA00004418"/>
    </source>
</evidence>
<dbReference type="FunCoup" id="A0A2U3MZX3">
    <property type="interactions" value="98"/>
</dbReference>
<sequence>MNKHILNISVGLFLILNQSSFAQQQSIKSHLQNQGYQFIEQIDAPADMTGWAGYKDEYPSTVFISNDQKYYIVGDLFDANDKNLTEDAIQKHVKGAVLNEVWNSLEKSKWIQDGKNSASKIIYVFVDPNCPYCHTFWNQARPWVDSGKVQLRHIMVGVIRPGSKGQAATILSAKNPEQIYKEYNLSNAKQQLKEMKNIPPTLSKALDENEKLMEKYGFYATPALIWKDQQGNIQSQQGAPKDIKLLLD</sequence>
<evidence type="ECO:0000256" key="2">
    <source>
        <dbReference type="ARBA" id="ARBA00009813"/>
    </source>
</evidence>
<dbReference type="GO" id="GO:0042597">
    <property type="term" value="C:periplasmic space"/>
    <property type="evidence" value="ECO:0007669"/>
    <property type="project" value="UniProtKB-SubCell"/>
</dbReference>
<dbReference type="InterPro" id="IPR036249">
    <property type="entry name" value="Thioredoxin-like_sf"/>
</dbReference>
<evidence type="ECO:0000256" key="3">
    <source>
        <dbReference type="ARBA" id="ARBA00022729"/>
    </source>
</evidence>
<evidence type="ECO:0000259" key="8">
    <source>
        <dbReference type="Pfam" id="PF10411"/>
    </source>
</evidence>
<dbReference type="Pfam" id="PF10411">
    <property type="entry name" value="DsbC_N"/>
    <property type="match status" value="1"/>
</dbReference>
<keyword evidence="6 7" id="KW-0676">Redox-active center</keyword>
<organism evidence="10 11">
    <name type="scientific">Acinetobacter stercoris</name>
    <dbReference type="NCBI Taxonomy" id="2126983"/>
    <lineage>
        <taxon>Bacteria</taxon>
        <taxon>Pseudomonadati</taxon>
        <taxon>Pseudomonadota</taxon>
        <taxon>Gammaproteobacteria</taxon>
        <taxon>Moraxellales</taxon>
        <taxon>Moraxellaceae</taxon>
        <taxon>Acinetobacter</taxon>
    </lineage>
</organism>
<proteinExistence type="inferred from homology"/>
<evidence type="ECO:0000259" key="9">
    <source>
        <dbReference type="Pfam" id="PF13098"/>
    </source>
</evidence>
<gene>
    <name evidence="10" type="primary">dsbG</name>
    <name evidence="10" type="ORF">KPC_2149</name>
</gene>
<keyword evidence="4 7" id="KW-0574">Periplasm</keyword>
<comment type="subcellular location">
    <subcellularLocation>
        <location evidence="1 7">Periplasm</location>
    </subcellularLocation>
</comment>
<dbReference type="PANTHER" id="PTHR35272">
    <property type="entry name" value="THIOL:DISULFIDE INTERCHANGE PROTEIN DSBC-RELATED"/>
    <property type="match status" value="1"/>
</dbReference>
<keyword evidence="3 7" id="KW-0732">Signal</keyword>
<dbReference type="InterPro" id="IPR033954">
    <property type="entry name" value="DiS-bond_Isoase_DsbC/G"/>
</dbReference>
<evidence type="ECO:0000313" key="11">
    <source>
        <dbReference type="Proteomes" id="UP000245974"/>
    </source>
</evidence>
<dbReference type="InterPro" id="IPR051470">
    <property type="entry name" value="Thiol:disulfide_interchange"/>
</dbReference>